<dbReference type="CDD" id="cd02440">
    <property type="entry name" value="AdoMet_MTases"/>
    <property type="match status" value="1"/>
</dbReference>
<evidence type="ECO:0000313" key="3">
    <source>
        <dbReference type="Proteomes" id="UP001283341"/>
    </source>
</evidence>
<dbReference type="SUPFAM" id="SSF53335">
    <property type="entry name" value="S-adenosyl-L-methionine-dependent methyltransferases"/>
    <property type="match status" value="1"/>
</dbReference>
<dbReference type="PANTHER" id="PTHR43591:SF110">
    <property type="entry name" value="RHODANESE DOMAIN-CONTAINING PROTEIN"/>
    <property type="match status" value="1"/>
</dbReference>
<comment type="similarity">
    <text evidence="1">Belongs to the methyltransferase superfamily. LaeA methyltransferase family.</text>
</comment>
<dbReference type="Pfam" id="PF13489">
    <property type="entry name" value="Methyltransf_23"/>
    <property type="match status" value="1"/>
</dbReference>
<dbReference type="Proteomes" id="UP001283341">
    <property type="component" value="Unassembled WGS sequence"/>
</dbReference>
<proteinExistence type="inferred from homology"/>
<gene>
    <name evidence="2" type="ORF">B0H66DRAFT_551472</name>
</gene>
<comment type="caution">
    <text evidence="2">The sequence shown here is derived from an EMBL/GenBank/DDBJ whole genome shotgun (WGS) entry which is preliminary data.</text>
</comment>
<dbReference type="AlphaFoldDB" id="A0AAE0IK83"/>
<reference evidence="2" key="1">
    <citation type="journal article" date="2023" name="Mol. Phylogenet. Evol.">
        <title>Genome-scale phylogeny and comparative genomics of the fungal order Sordariales.</title>
        <authorList>
            <person name="Hensen N."/>
            <person name="Bonometti L."/>
            <person name="Westerberg I."/>
            <person name="Brannstrom I.O."/>
            <person name="Guillou S."/>
            <person name="Cros-Aarteil S."/>
            <person name="Calhoun S."/>
            <person name="Haridas S."/>
            <person name="Kuo A."/>
            <person name="Mondo S."/>
            <person name="Pangilinan J."/>
            <person name="Riley R."/>
            <person name="LaButti K."/>
            <person name="Andreopoulos B."/>
            <person name="Lipzen A."/>
            <person name="Chen C."/>
            <person name="Yan M."/>
            <person name="Daum C."/>
            <person name="Ng V."/>
            <person name="Clum A."/>
            <person name="Steindorff A."/>
            <person name="Ohm R.A."/>
            <person name="Martin F."/>
            <person name="Silar P."/>
            <person name="Natvig D.O."/>
            <person name="Lalanne C."/>
            <person name="Gautier V."/>
            <person name="Ament-Velasquez S.L."/>
            <person name="Kruys A."/>
            <person name="Hutchinson M.I."/>
            <person name="Powell A.J."/>
            <person name="Barry K."/>
            <person name="Miller A.N."/>
            <person name="Grigoriev I.V."/>
            <person name="Debuchy R."/>
            <person name="Gladieux P."/>
            <person name="Hiltunen Thoren M."/>
            <person name="Johannesson H."/>
        </authorList>
    </citation>
    <scope>NUCLEOTIDE SEQUENCE</scope>
    <source>
        <strain evidence="2">CBS 118394</strain>
    </source>
</reference>
<organism evidence="2 3">
    <name type="scientific">Apodospora peruviana</name>
    <dbReference type="NCBI Taxonomy" id="516989"/>
    <lineage>
        <taxon>Eukaryota</taxon>
        <taxon>Fungi</taxon>
        <taxon>Dikarya</taxon>
        <taxon>Ascomycota</taxon>
        <taxon>Pezizomycotina</taxon>
        <taxon>Sordariomycetes</taxon>
        <taxon>Sordariomycetidae</taxon>
        <taxon>Sordariales</taxon>
        <taxon>Lasiosphaeriaceae</taxon>
        <taxon>Apodospora</taxon>
    </lineage>
</organism>
<name>A0AAE0IK83_9PEZI</name>
<evidence type="ECO:0000313" key="2">
    <source>
        <dbReference type="EMBL" id="KAK3326662.1"/>
    </source>
</evidence>
<sequence length="300" mass="33054">MGSSREEEAKAEVFHESDVPYALDRAGYTASGRLVFQHYLWNDITGNLIHPDILADLTATTTPTDSDVQLNVADVGTGTGVWALDVARRSGTHGIKFNVHGFDISDDQFPPDYLLPSNCLLSVSDALATPLEELHSTFDIVHIAHFACVRALGEDPSPVIAHALALLKPGGWIQWDEWARDDQGKVPLVTQAPSPRCDWVLDVSSKIFPRWLLDIAGHLSKHGMLEAARHDSEPPDYLLPGCTMMWYLTADEVVRFGFDEPTKSAFLDALMVAYAETRDKSITAMFKTCSMSVVGKKPKC</sequence>
<reference evidence="2" key="2">
    <citation type="submission" date="2023-06" db="EMBL/GenBank/DDBJ databases">
        <authorList>
            <consortium name="Lawrence Berkeley National Laboratory"/>
            <person name="Haridas S."/>
            <person name="Hensen N."/>
            <person name="Bonometti L."/>
            <person name="Westerberg I."/>
            <person name="Brannstrom I.O."/>
            <person name="Guillou S."/>
            <person name="Cros-Aarteil S."/>
            <person name="Calhoun S."/>
            <person name="Kuo A."/>
            <person name="Mondo S."/>
            <person name="Pangilinan J."/>
            <person name="Riley R."/>
            <person name="Labutti K."/>
            <person name="Andreopoulos B."/>
            <person name="Lipzen A."/>
            <person name="Chen C."/>
            <person name="Yanf M."/>
            <person name="Daum C."/>
            <person name="Ng V."/>
            <person name="Clum A."/>
            <person name="Steindorff A."/>
            <person name="Ohm R."/>
            <person name="Martin F."/>
            <person name="Silar P."/>
            <person name="Natvig D."/>
            <person name="Lalanne C."/>
            <person name="Gautier V."/>
            <person name="Ament-Velasquez S.L."/>
            <person name="Kruys A."/>
            <person name="Hutchinson M.I."/>
            <person name="Powell A.J."/>
            <person name="Barry K."/>
            <person name="Miller A.N."/>
            <person name="Grigoriev I.V."/>
            <person name="Debuchy R."/>
            <person name="Gladieux P."/>
            <person name="Thoren M.H."/>
            <person name="Johannesson H."/>
        </authorList>
    </citation>
    <scope>NUCLEOTIDE SEQUENCE</scope>
    <source>
        <strain evidence="2">CBS 118394</strain>
    </source>
</reference>
<dbReference type="PANTHER" id="PTHR43591">
    <property type="entry name" value="METHYLTRANSFERASE"/>
    <property type="match status" value="1"/>
</dbReference>
<evidence type="ECO:0000256" key="1">
    <source>
        <dbReference type="ARBA" id="ARBA00038158"/>
    </source>
</evidence>
<dbReference type="EMBL" id="JAUEDM010000002">
    <property type="protein sequence ID" value="KAK3326662.1"/>
    <property type="molecule type" value="Genomic_DNA"/>
</dbReference>
<protein>
    <recommendedName>
        <fullName evidence="4">S-adenosyl-L-methionine-dependent methyltransferase</fullName>
    </recommendedName>
</protein>
<dbReference type="Gene3D" id="3.40.50.150">
    <property type="entry name" value="Vaccinia Virus protein VP39"/>
    <property type="match status" value="1"/>
</dbReference>
<keyword evidence="3" id="KW-1185">Reference proteome</keyword>
<accession>A0AAE0IK83</accession>
<dbReference type="InterPro" id="IPR029063">
    <property type="entry name" value="SAM-dependent_MTases_sf"/>
</dbReference>
<evidence type="ECO:0008006" key="4">
    <source>
        <dbReference type="Google" id="ProtNLM"/>
    </source>
</evidence>